<protein>
    <recommendedName>
        <fullName evidence="3">Maturase K</fullName>
    </recommendedName>
</protein>
<reference evidence="1" key="1">
    <citation type="submission" date="2024-02" db="EMBL/GenBank/DDBJ databases">
        <authorList>
            <consortium name="ELIXIR-Norway"/>
            <consortium name="Elixir Norway"/>
        </authorList>
    </citation>
    <scope>NUCLEOTIDE SEQUENCE</scope>
</reference>
<proteinExistence type="predicted"/>
<dbReference type="EMBL" id="OZ019911">
    <property type="protein sequence ID" value="CAK9213247.1"/>
    <property type="molecule type" value="Genomic_DNA"/>
</dbReference>
<sequence length="117" mass="13750">MIVVNSWPYLLLGEVIGCNEEEPSSTLRYYQGGFSCGIQLLDILKSFLLYYIWAERCQHQFDGVHSISNILRLVWTFTVEVDMASWCALKKYTHTRQSNKQTKMEDCFRSTWCHLDI</sequence>
<organism evidence="1 2">
    <name type="scientific">Sphagnum troendelagicum</name>
    <dbReference type="NCBI Taxonomy" id="128251"/>
    <lineage>
        <taxon>Eukaryota</taxon>
        <taxon>Viridiplantae</taxon>
        <taxon>Streptophyta</taxon>
        <taxon>Embryophyta</taxon>
        <taxon>Bryophyta</taxon>
        <taxon>Sphagnophytina</taxon>
        <taxon>Sphagnopsida</taxon>
        <taxon>Sphagnales</taxon>
        <taxon>Sphagnaceae</taxon>
        <taxon>Sphagnum</taxon>
    </lineage>
</organism>
<name>A0ABP0U5A7_9BRYO</name>
<keyword evidence="2" id="KW-1185">Reference proteome</keyword>
<evidence type="ECO:0000313" key="1">
    <source>
        <dbReference type="EMBL" id="CAK9213247.1"/>
    </source>
</evidence>
<evidence type="ECO:0008006" key="3">
    <source>
        <dbReference type="Google" id="ProtNLM"/>
    </source>
</evidence>
<gene>
    <name evidence="1" type="ORF">CSSPTR1EN2_LOCUS11641</name>
</gene>
<dbReference type="Proteomes" id="UP001497512">
    <property type="component" value="Chromosome 19"/>
</dbReference>
<evidence type="ECO:0000313" key="2">
    <source>
        <dbReference type="Proteomes" id="UP001497512"/>
    </source>
</evidence>
<accession>A0ABP0U5A7</accession>